<evidence type="ECO:0000259" key="2">
    <source>
        <dbReference type="Pfam" id="PF13699"/>
    </source>
</evidence>
<dbReference type="InterPro" id="IPR025295">
    <property type="entry name" value="eCIS_core_dom"/>
</dbReference>
<proteinExistence type="predicted"/>
<feature type="region of interest" description="Disordered" evidence="1">
    <location>
        <begin position="105"/>
        <end position="126"/>
    </location>
</feature>
<feature type="compositionally biased region" description="Low complexity" evidence="1">
    <location>
        <begin position="592"/>
        <end position="605"/>
    </location>
</feature>
<feature type="region of interest" description="Disordered" evidence="1">
    <location>
        <begin position="728"/>
        <end position="751"/>
    </location>
</feature>
<gene>
    <name evidence="3" type="ORF">CLV43_108470</name>
</gene>
<name>A0A2T0T083_9PSEU</name>
<feature type="region of interest" description="Disordered" evidence="1">
    <location>
        <begin position="138"/>
        <end position="167"/>
    </location>
</feature>
<feature type="compositionally biased region" description="Pro residues" evidence="1">
    <location>
        <begin position="205"/>
        <end position="221"/>
    </location>
</feature>
<sequence length="751" mass="80284">MWWPLRGKRSRTADHVPPAPTRAWRRLPVLRTVVTGLPRTAVVLLRMPDVAGTRSVLPELRLRGRRKLPATAGSRTNEMSTVDDFVPDTPVVVGRTTGLLVVRPEPPAPLPEHDPAPLVDQDGSDDPVLPVVPSVRRPAVPRRPATPALTTASAEFVSEPVEPDSPFRSMTELDRLAAQYEAMGIETALGMLGLGEASGLAAFAAPPPPPEPTPAVRPPRGPRARPTLGQSRRRGVGLPIPPATRDDSGEPPVPDAQPVLPVPDAPAERSTPPVIPPATTHADVDTTVEPHSIPPTSQPSPLPAVPAHPLVHNDEQDGDGRPDERRTGRTVVQPPLFTSPPKTRPTTTSGDAPPPRLPAPPPARTTPPQDSGIQPHQPQQPSAAHEPLPHRRAAEAPTVRWDGPVHRAPIGQGPTSSTFKSDVDDHPEPLAPEVVTAIAREPGTDVADVPVLGKQVVLQRTVSFAEPESVEVRVPSDVVAAFRRDLGVDVADVPVHSGRAVTRQAAGLRARAFTQGGRVHLPHAVATMDRGDTRALLAHELVHVVQQRVLDTDMPDEDSAHGQELEAVARSAERWFLGEEQAPVSLVHRTRPATTTAQTTQPITTHALQRAPQPTTTDSPTPVHENTDAVPVGSTMSWTPETGFTEAHRPDAAAPPSSPAHHQDTGSDSAGLAEAFTQIADLRSTLAALRRDREASRDDPPDDLTPQPGRLDADSLADRLYGHIRSRLRSELLVDRERTGSLADPGPGGHR</sequence>
<feature type="compositionally biased region" description="Low complexity" evidence="1">
    <location>
        <begin position="339"/>
        <end position="349"/>
    </location>
</feature>
<feature type="domain" description="eCIS core" evidence="2">
    <location>
        <begin position="474"/>
        <end position="548"/>
    </location>
</feature>
<comment type="caution">
    <text evidence="3">The sequence shown here is derived from an EMBL/GenBank/DDBJ whole genome shotgun (WGS) entry which is preliminary data.</text>
</comment>
<dbReference type="Proteomes" id="UP000239494">
    <property type="component" value="Unassembled WGS sequence"/>
</dbReference>
<reference evidence="3 4" key="1">
    <citation type="submission" date="2018-03" db="EMBL/GenBank/DDBJ databases">
        <title>Genomic Encyclopedia of Archaeal and Bacterial Type Strains, Phase II (KMG-II): from individual species to whole genera.</title>
        <authorList>
            <person name="Goeker M."/>
        </authorList>
    </citation>
    <scope>NUCLEOTIDE SEQUENCE [LARGE SCALE GENOMIC DNA]</scope>
    <source>
        <strain evidence="3 4">DSM 44720</strain>
    </source>
</reference>
<dbReference type="Pfam" id="PF13699">
    <property type="entry name" value="eCIS_core"/>
    <property type="match status" value="1"/>
</dbReference>
<feature type="compositionally biased region" description="Basic and acidic residues" evidence="1">
    <location>
        <begin position="311"/>
        <end position="327"/>
    </location>
</feature>
<feature type="compositionally biased region" description="Low complexity" evidence="1">
    <location>
        <begin position="138"/>
        <end position="154"/>
    </location>
</feature>
<feature type="compositionally biased region" description="Pro residues" evidence="1">
    <location>
        <begin position="292"/>
        <end position="306"/>
    </location>
</feature>
<feature type="region of interest" description="Disordered" evidence="1">
    <location>
        <begin position="589"/>
        <end position="669"/>
    </location>
</feature>
<feature type="compositionally biased region" description="Pro residues" evidence="1">
    <location>
        <begin position="352"/>
        <end position="365"/>
    </location>
</feature>
<dbReference type="EMBL" id="PVTF01000008">
    <property type="protein sequence ID" value="PRY39070.1"/>
    <property type="molecule type" value="Genomic_DNA"/>
</dbReference>
<organism evidence="3 4">
    <name type="scientific">Umezawaea tangerina</name>
    <dbReference type="NCBI Taxonomy" id="84725"/>
    <lineage>
        <taxon>Bacteria</taxon>
        <taxon>Bacillati</taxon>
        <taxon>Actinomycetota</taxon>
        <taxon>Actinomycetes</taxon>
        <taxon>Pseudonocardiales</taxon>
        <taxon>Pseudonocardiaceae</taxon>
        <taxon>Umezawaea</taxon>
    </lineage>
</organism>
<protein>
    <submittedName>
        <fullName evidence="3">Uncharacterized protein DUF4157</fullName>
    </submittedName>
</protein>
<evidence type="ECO:0000313" key="3">
    <source>
        <dbReference type="EMBL" id="PRY39070.1"/>
    </source>
</evidence>
<keyword evidence="4" id="KW-1185">Reference proteome</keyword>
<accession>A0A2T0T083</accession>
<feature type="compositionally biased region" description="Basic and acidic residues" evidence="1">
    <location>
        <begin position="690"/>
        <end position="699"/>
    </location>
</feature>
<feature type="region of interest" description="Disordered" evidence="1">
    <location>
        <begin position="202"/>
        <end position="423"/>
    </location>
</feature>
<evidence type="ECO:0000313" key="4">
    <source>
        <dbReference type="Proteomes" id="UP000239494"/>
    </source>
</evidence>
<feature type="compositionally biased region" description="Basic and acidic residues" evidence="1">
    <location>
        <begin position="728"/>
        <end position="739"/>
    </location>
</feature>
<feature type="region of interest" description="Disordered" evidence="1">
    <location>
        <begin position="690"/>
        <end position="716"/>
    </location>
</feature>
<feature type="compositionally biased region" description="Pro residues" evidence="1">
    <location>
        <begin position="251"/>
        <end position="264"/>
    </location>
</feature>
<dbReference type="AlphaFoldDB" id="A0A2T0T083"/>
<evidence type="ECO:0000256" key="1">
    <source>
        <dbReference type="SAM" id="MobiDB-lite"/>
    </source>
</evidence>